<keyword evidence="3" id="KW-1185">Reference proteome</keyword>
<feature type="transmembrane region" description="Helical" evidence="1">
    <location>
        <begin position="68"/>
        <end position="87"/>
    </location>
</feature>
<dbReference type="Pfam" id="PF14007">
    <property type="entry name" value="YtpI"/>
    <property type="match status" value="1"/>
</dbReference>
<evidence type="ECO:0000313" key="3">
    <source>
        <dbReference type="Proteomes" id="UP000502248"/>
    </source>
</evidence>
<evidence type="ECO:0008006" key="4">
    <source>
        <dbReference type="Google" id="ProtNLM"/>
    </source>
</evidence>
<dbReference type="Proteomes" id="UP000502248">
    <property type="component" value="Chromosome"/>
</dbReference>
<feature type="transmembrane region" description="Helical" evidence="1">
    <location>
        <begin position="45"/>
        <end position="62"/>
    </location>
</feature>
<dbReference type="AlphaFoldDB" id="A0A7Z2VJ90"/>
<protein>
    <recommendedName>
        <fullName evidence="4">YtpI-like protein</fullName>
    </recommendedName>
</protein>
<keyword evidence="1" id="KW-1133">Transmembrane helix</keyword>
<dbReference type="EMBL" id="CP051680">
    <property type="protein sequence ID" value="QJD83980.1"/>
    <property type="molecule type" value="Genomic_DNA"/>
</dbReference>
<proteinExistence type="predicted"/>
<keyword evidence="1" id="KW-0812">Transmembrane</keyword>
<gene>
    <name evidence="2" type="ORF">HH215_12835</name>
</gene>
<evidence type="ECO:0000256" key="1">
    <source>
        <dbReference type="SAM" id="Phobius"/>
    </source>
</evidence>
<name>A0A7Z2VJ90_9BACL</name>
<keyword evidence="1" id="KW-0472">Membrane</keyword>
<feature type="transmembrane region" description="Helical" evidence="1">
    <location>
        <begin position="6"/>
        <end position="25"/>
    </location>
</feature>
<sequence length="98" mass="11031">MIDALEWVLGALIVITCFLSAIYSFRSRRTSDGRMRGLYTSRMNISMGLMLILIASILLIIFTGSSVKIVVCALFYLLGLFNLFAGVRNHSHFARLLR</sequence>
<dbReference type="KEGG" id="cheb:HH215_12835"/>
<reference evidence="2 3" key="1">
    <citation type="submission" date="2020-04" db="EMBL/GenBank/DDBJ databases">
        <title>Genome sequencing of novel species.</title>
        <authorList>
            <person name="Heo J."/>
            <person name="Kim S.-J."/>
            <person name="Kim J.-S."/>
            <person name="Hong S.-B."/>
            <person name="Kwon S.-W."/>
        </authorList>
    </citation>
    <scope>NUCLEOTIDE SEQUENCE [LARGE SCALE GENOMIC DNA]</scope>
    <source>
        <strain evidence="2 3">MFER-1</strain>
    </source>
</reference>
<organism evidence="2 3">
    <name type="scientific">Cohnella herbarum</name>
    <dbReference type="NCBI Taxonomy" id="2728023"/>
    <lineage>
        <taxon>Bacteria</taxon>
        <taxon>Bacillati</taxon>
        <taxon>Bacillota</taxon>
        <taxon>Bacilli</taxon>
        <taxon>Bacillales</taxon>
        <taxon>Paenibacillaceae</taxon>
        <taxon>Cohnella</taxon>
    </lineage>
</organism>
<evidence type="ECO:0000313" key="2">
    <source>
        <dbReference type="EMBL" id="QJD83980.1"/>
    </source>
</evidence>
<accession>A0A7Z2VJ90</accession>
<dbReference type="InterPro" id="IPR025618">
    <property type="entry name" value="YtpI"/>
</dbReference>
<dbReference type="RefSeq" id="WP_169280266.1">
    <property type="nucleotide sequence ID" value="NZ_CP051680.1"/>
</dbReference>